<name>A0A517TDP1_9PLAN</name>
<gene>
    <name evidence="2" type="ORF">V22_37500</name>
</gene>
<proteinExistence type="predicted"/>
<evidence type="ECO:0000259" key="1">
    <source>
        <dbReference type="PROSITE" id="PS50075"/>
    </source>
</evidence>
<dbReference type="InterPro" id="IPR036736">
    <property type="entry name" value="ACP-like_sf"/>
</dbReference>
<dbReference type="KEGG" id="chya:V22_37500"/>
<feature type="domain" description="Carrier" evidence="1">
    <location>
        <begin position="4"/>
        <end position="89"/>
    </location>
</feature>
<dbReference type="AlphaFoldDB" id="A0A517TDP1"/>
<dbReference type="Gene3D" id="1.10.1200.10">
    <property type="entry name" value="ACP-like"/>
    <property type="match status" value="1"/>
</dbReference>
<evidence type="ECO:0000313" key="2">
    <source>
        <dbReference type="EMBL" id="QDT66482.1"/>
    </source>
</evidence>
<dbReference type="Proteomes" id="UP000319976">
    <property type="component" value="Chromosome"/>
</dbReference>
<accession>A0A517TDP1</accession>
<keyword evidence="3" id="KW-1185">Reference proteome</keyword>
<organism evidence="2 3">
    <name type="scientific">Calycomorphotria hydatis</name>
    <dbReference type="NCBI Taxonomy" id="2528027"/>
    <lineage>
        <taxon>Bacteria</taxon>
        <taxon>Pseudomonadati</taxon>
        <taxon>Planctomycetota</taxon>
        <taxon>Planctomycetia</taxon>
        <taxon>Planctomycetales</taxon>
        <taxon>Planctomycetaceae</taxon>
        <taxon>Calycomorphotria</taxon>
    </lineage>
</organism>
<dbReference type="InterPro" id="IPR009081">
    <property type="entry name" value="PP-bd_ACP"/>
</dbReference>
<reference evidence="2 3" key="1">
    <citation type="submission" date="2019-02" db="EMBL/GenBank/DDBJ databases">
        <title>Deep-cultivation of Planctomycetes and their phenomic and genomic characterization uncovers novel biology.</title>
        <authorList>
            <person name="Wiegand S."/>
            <person name="Jogler M."/>
            <person name="Boedeker C."/>
            <person name="Pinto D."/>
            <person name="Vollmers J."/>
            <person name="Rivas-Marin E."/>
            <person name="Kohn T."/>
            <person name="Peeters S.H."/>
            <person name="Heuer A."/>
            <person name="Rast P."/>
            <person name="Oberbeckmann S."/>
            <person name="Bunk B."/>
            <person name="Jeske O."/>
            <person name="Meyerdierks A."/>
            <person name="Storesund J.E."/>
            <person name="Kallscheuer N."/>
            <person name="Luecker S."/>
            <person name="Lage O.M."/>
            <person name="Pohl T."/>
            <person name="Merkel B.J."/>
            <person name="Hornburger P."/>
            <person name="Mueller R.-W."/>
            <person name="Bruemmer F."/>
            <person name="Labrenz M."/>
            <person name="Spormann A.M."/>
            <person name="Op den Camp H."/>
            <person name="Overmann J."/>
            <person name="Amann R."/>
            <person name="Jetten M.S.M."/>
            <person name="Mascher T."/>
            <person name="Medema M.H."/>
            <person name="Devos D.P."/>
            <person name="Kaster A.-K."/>
            <person name="Ovreas L."/>
            <person name="Rohde M."/>
            <person name="Galperin M.Y."/>
            <person name="Jogler C."/>
        </authorList>
    </citation>
    <scope>NUCLEOTIDE SEQUENCE [LARGE SCALE GENOMIC DNA]</scope>
    <source>
        <strain evidence="2 3">V22</strain>
    </source>
</reference>
<dbReference type="PROSITE" id="PS50075">
    <property type="entry name" value="CARRIER"/>
    <property type="match status" value="1"/>
</dbReference>
<dbReference type="RefSeq" id="WP_145265601.1">
    <property type="nucleotide sequence ID" value="NZ_CP036316.1"/>
</dbReference>
<dbReference type="SUPFAM" id="SSF47336">
    <property type="entry name" value="ACP-like"/>
    <property type="match status" value="1"/>
</dbReference>
<sequence>MSTRLERETLSRILCAEDGGFQLKRSSISNDSKLKEDLGIESDQGIDLVLQMGEAFGVRFPDDFNPVIHESGERSRTFGELVEYTESFLAKEN</sequence>
<evidence type="ECO:0000313" key="3">
    <source>
        <dbReference type="Proteomes" id="UP000319976"/>
    </source>
</evidence>
<protein>
    <submittedName>
        <fullName evidence="2">Acyl carrier protein</fullName>
    </submittedName>
</protein>
<dbReference type="EMBL" id="CP036316">
    <property type="protein sequence ID" value="QDT66482.1"/>
    <property type="molecule type" value="Genomic_DNA"/>
</dbReference>